<dbReference type="InterPro" id="IPR006311">
    <property type="entry name" value="TAT_signal"/>
</dbReference>
<keyword evidence="2" id="KW-0004">4Fe-4S</keyword>
<dbReference type="InterPro" id="IPR004494">
    <property type="entry name" value="MauM_NapG"/>
</dbReference>
<dbReference type="PROSITE" id="PS51379">
    <property type="entry name" value="4FE4S_FER_2"/>
    <property type="match status" value="2"/>
</dbReference>
<dbReference type="CDD" id="cd16373">
    <property type="entry name" value="DMSOR_beta_like"/>
    <property type="match status" value="1"/>
</dbReference>
<keyword evidence="5" id="KW-0249">Electron transport</keyword>
<evidence type="ECO:0000256" key="7">
    <source>
        <dbReference type="ARBA" id="ARBA00023014"/>
    </source>
</evidence>
<proteinExistence type="predicted"/>
<evidence type="ECO:0000256" key="3">
    <source>
        <dbReference type="ARBA" id="ARBA00022723"/>
    </source>
</evidence>
<keyword evidence="10" id="KW-1185">Reference proteome</keyword>
<dbReference type="SUPFAM" id="SSF54862">
    <property type="entry name" value="4Fe-4S ferredoxins"/>
    <property type="match status" value="1"/>
</dbReference>
<evidence type="ECO:0000256" key="1">
    <source>
        <dbReference type="ARBA" id="ARBA00022448"/>
    </source>
</evidence>
<evidence type="ECO:0000259" key="8">
    <source>
        <dbReference type="PROSITE" id="PS51379"/>
    </source>
</evidence>
<keyword evidence="7" id="KW-0411">Iron-sulfur</keyword>
<sequence length="250" mass="26999">MSQQRDKTPARRRFLRDAARSVAGLAGIGVLLGLQQKQSQARDGLALRPPGAIAEGAFDAACIRCGQCVQACPYQTLKLATLLSPLAAGTPYFVARDIPCEMCEDIPCVVACPSAALDPSLTDIDQARMGLAVLLDHENCLNWQGLRCDVCYRVCPQIDQAITLELQHNQRTGKHAMFLPTVHSSACTGCGKCEQACVLEQAAIKVLPLELARGQLGEHYRWGWQEKQRAGHSLVPEGLTLPARGVKGGE</sequence>
<dbReference type="RefSeq" id="WP_380672297.1">
    <property type="nucleotide sequence ID" value="NZ_CP173186.1"/>
</dbReference>
<dbReference type="Proteomes" id="UP001589792">
    <property type="component" value="Unassembled WGS sequence"/>
</dbReference>
<dbReference type="Gene3D" id="3.30.70.20">
    <property type="match status" value="2"/>
</dbReference>
<evidence type="ECO:0000256" key="5">
    <source>
        <dbReference type="ARBA" id="ARBA00022982"/>
    </source>
</evidence>
<dbReference type="PROSITE" id="PS51318">
    <property type="entry name" value="TAT"/>
    <property type="match status" value="1"/>
</dbReference>
<keyword evidence="3" id="KW-0479">Metal-binding</keyword>
<reference evidence="9 10" key="1">
    <citation type="submission" date="2024-09" db="EMBL/GenBank/DDBJ databases">
        <authorList>
            <person name="Sun Q."/>
            <person name="Mori K."/>
        </authorList>
    </citation>
    <scope>NUCLEOTIDE SEQUENCE [LARGE SCALE GENOMIC DNA]</scope>
    <source>
        <strain evidence="9 10">CCM 8626</strain>
    </source>
</reference>
<dbReference type="PROSITE" id="PS00198">
    <property type="entry name" value="4FE4S_FER_1"/>
    <property type="match status" value="1"/>
</dbReference>
<evidence type="ECO:0000313" key="10">
    <source>
        <dbReference type="Proteomes" id="UP001589792"/>
    </source>
</evidence>
<feature type="domain" description="4Fe-4S ferredoxin-type" evidence="8">
    <location>
        <begin position="54"/>
        <end position="82"/>
    </location>
</feature>
<dbReference type="EMBL" id="JBHLXG010000003">
    <property type="protein sequence ID" value="MFC0225206.1"/>
    <property type="molecule type" value="Genomic_DNA"/>
</dbReference>
<keyword evidence="6" id="KW-0408">Iron</keyword>
<dbReference type="InterPro" id="IPR017900">
    <property type="entry name" value="4Fe4S_Fe_S_CS"/>
</dbReference>
<dbReference type="NCBIfam" id="NF007012">
    <property type="entry name" value="PRK09476.1"/>
    <property type="match status" value="1"/>
</dbReference>
<name>A0ABV6E8E2_9GAMM</name>
<evidence type="ECO:0000256" key="2">
    <source>
        <dbReference type="ARBA" id="ARBA00022485"/>
    </source>
</evidence>
<evidence type="ECO:0000256" key="6">
    <source>
        <dbReference type="ARBA" id="ARBA00023004"/>
    </source>
</evidence>
<organism evidence="9 10">
    <name type="scientific">Serratia aquatilis</name>
    <dbReference type="NCBI Taxonomy" id="1737515"/>
    <lineage>
        <taxon>Bacteria</taxon>
        <taxon>Pseudomonadati</taxon>
        <taxon>Pseudomonadota</taxon>
        <taxon>Gammaproteobacteria</taxon>
        <taxon>Enterobacterales</taxon>
        <taxon>Yersiniaceae</taxon>
        <taxon>Serratia</taxon>
    </lineage>
</organism>
<dbReference type="NCBIfam" id="TIGR00397">
    <property type="entry name" value="mauM_napG"/>
    <property type="match status" value="1"/>
</dbReference>
<dbReference type="InterPro" id="IPR017896">
    <property type="entry name" value="4Fe4S_Fe-S-bd"/>
</dbReference>
<comment type="caution">
    <text evidence="9">The sequence shown here is derived from an EMBL/GenBank/DDBJ whole genome shotgun (WGS) entry which is preliminary data.</text>
</comment>
<accession>A0ABV6E8E2</accession>
<evidence type="ECO:0000313" key="9">
    <source>
        <dbReference type="EMBL" id="MFC0225206.1"/>
    </source>
</evidence>
<keyword evidence="1" id="KW-0813">Transport</keyword>
<gene>
    <name evidence="9" type="primary">napG</name>
    <name evidence="9" type="ORF">ACFFJ3_01535</name>
</gene>
<dbReference type="Pfam" id="PF12838">
    <property type="entry name" value="Fer4_7"/>
    <property type="match status" value="2"/>
</dbReference>
<evidence type="ECO:0000256" key="4">
    <source>
        <dbReference type="ARBA" id="ARBA00022737"/>
    </source>
</evidence>
<keyword evidence="4" id="KW-0677">Repeat</keyword>
<feature type="domain" description="4Fe-4S ferredoxin-type" evidence="8">
    <location>
        <begin position="178"/>
        <end position="209"/>
    </location>
</feature>
<protein>
    <submittedName>
        <fullName evidence="9">Ferredoxin-type protein NapG</fullName>
    </submittedName>
</protein>